<dbReference type="Gene3D" id="2.60.40.10">
    <property type="entry name" value="Immunoglobulins"/>
    <property type="match status" value="1"/>
</dbReference>
<dbReference type="InterPro" id="IPR036179">
    <property type="entry name" value="Ig-like_dom_sf"/>
</dbReference>
<keyword evidence="2" id="KW-1185">Reference proteome</keyword>
<feature type="non-terminal residue" evidence="1">
    <location>
        <position position="40"/>
    </location>
</feature>
<organism evidence="1 2">
    <name type="scientific">Neotoma lepida</name>
    <name type="common">Desert woodrat</name>
    <dbReference type="NCBI Taxonomy" id="56216"/>
    <lineage>
        <taxon>Eukaryota</taxon>
        <taxon>Metazoa</taxon>
        <taxon>Chordata</taxon>
        <taxon>Craniata</taxon>
        <taxon>Vertebrata</taxon>
        <taxon>Euteleostomi</taxon>
        <taxon>Mammalia</taxon>
        <taxon>Eutheria</taxon>
        <taxon>Euarchontoglires</taxon>
        <taxon>Glires</taxon>
        <taxon>Rodentia</taxon>
        <taxon>Myomorpha</taxon>
        <taxon>Muroidea</taxon>
        <taxon>Cricetidae</taxon>
        <taxon>Neotominae</taxon>
        <taxon>Neotoma</taxon>
    </lineage>
</organism>
<dbReference type="InterPro" id="IPR013783">
    <property type="entry name" value="Ig-like_fold"/>
</dbReference>
<dbReference type="SUPFAM" id="SSF48726">
    <property type="entry name" value="Immunoglobulin"/>
    <property type="match status" value="1"/>
</dbReference>
<dbReference type="AlphaFoldDB" id="A0A1A6FSN5"/>
<gene>
    <name evidence="1" type="ORF">A6R68_11907</name>
</gene>
<evidence type="ECO:0000313" key="1">
    <source>
        <dbReference type="EMBL" id="OBS56968.1"/>
    </source>
</evidence>
<sequence>MQGVLIIPNAMAADSGLYRCRSEASTGEKETIVIRLIVTD</sequence>
<comment type="caution">
    <text evidence="1">The sequence shown here is derived from an EMBL/GenBank/DDBJ whole genome shotgun (WGS) entry which is preliminary data.</text>
</comment>
<proteinExistence type="predicted"/>
<dbReference type="STRING" id="56216.A0A1A6FSN5"/>
<dbReference type="Proteomes" id="UP000092124">
    <property type="component" value="Unassembled WGS sequence"/>
</dbReference>
<protein>
    <recommendedName>
        <fullName evidence="3">Immunoglobulin subtype domain-containing protein</fullName>
    </recommendedName>
</protein>
<evidence type="ECO:0000313" key="2">
    <source>
        <dbReference type="Proteomes" id="UP000092124"/>
    </source>
</evidence>
<dbReference type="EMBL" id="LZPO01118292">
    <property type="protein sequence ID" value="OBS56968.1"/>
    <property type="molecule type" value="Genomic_DNA"/>
</dbReference>
<evidence type="ECO:0008006" key="3">
    <source>
        <dbReference type="Google" id="ProtNLM"/>
    </source>
</evidence>
<accession>A0A1A6FSN5</accession>
<reference evidence="1 2" key="1">
    <citation type="submission" date="2016-06" db="EMBL/GenBank/DDBJ databases">
        <title>The Draft Genome Sequence and Annotation of the Desert Woodrat Neotoma lepida.</title>
        <authorList>
            <person name="Campbell M."/>
            <person name="Oakeson K.F."/>
            <person name="Yandell M."/>
            <person name="Halpert J.R."/>
            <person name="Dearing D."/>
        </authorList>
    </citation>
    <scope>NUCLEOTIDE SEQUENCE [LARGE SCALE GENOMIC DNA]</scope>
    <source>
        <strain evidence="1">417</strain>
        <tissue evidence="1">Liver</tissue>
    </source>
</reference>
<dbReference type="OrthoDB" id="9937217at2759"/>
<name>A0A1A6FSN5_NEOLE</name>